<protein>
    <recommendedName>
        <fullName evidence="8">Tetratricopeptide repeat protein</fullName>
    </recommendedName>
</protein>
<proteinExistence type="predicted"/>
<dbReference type="InterPro" id="IPR019734">
    <property type="entry name" value="TPR_rpt"/>
</dbReference>
<evidence type="ECO:0000256" key="2">
    <source>
        <dbReference type="ARBA" id="ARBA00022803"/>
    </source>
</evidence>
<dbReference type="Gene3D" id="1.25.40.10">
    <property type="entry name" value="Tetratricopeptide repeat domain"/>
    <property type="match status" value="2"/>
</dbReference>
<dbReference type="Proteomes" id="UP000593591">
    <property type="component" value="Chromosome"/>
</dbReference>
<sequence>MSNKAWRCRMKKKNLFYALVAGGIFLCAALQSGAQTVMDSLKEGERLFRLDRTDEAIPFLQKASSSGTAPQAFNYLGLCYHKKGELKMALDVFVRAMDVPGTDRRVLAFNAGNVCFDMLDFENAEKWYDSVLSADESYSPAVLNRANCRLNMGKIRESRDDYKKYLELCPEDVQKEEITLLLSVLEEEIVRLELEEMEKLSQEQRLKEEEERLAAKKAEEEALAAEKRRKLLEQMAAAIQEAENNAK</sequence>
<keyword evidence="2 3" id="KW-0802">TPR repeat</keyword>
<dbReference type="InterPro" id="IPR011990">
    <property type="entry name" value="TPR-like_helical_dom_sf"/>
</dbReference>
<evidence type="ECO:0000313" key="6">
    <source>
        <dbReference type="EMBL" id="QOS40168.1"/>
    </source>
</evidence>
<dbReference type="AlphaFoldDB" id="A0A7M1XMS1"/>
<gene>
    <name evidence="6" type="ORF">DYE49_06755</name>
</gene>
<dbReference type="SUPFAM" id="SSF48452">
    <property type="entry name" value="TPR-like"/>
    <property type="match status" value="1"/>
</dbReference>
<name>A0A7M1XMS1_9SPIR</name>
<accession>A0A7M1XMS1</accession>
<dbReference type="InterPro" id="IPR050498">
    <property type="entry name" value="Ycf3"/>
</dbReference>
<evidence type="ECO:0000256" key="1">
    <source>
        <dbReference type="ARBA" id="ARBA00022737"/>
    </source>
</evidence>
<feature type="coiled-coil region" evidence="4">
    <location>
        <begin position="175"/>
        <end position="245"/>
    </location>
</feature>
<evidence type="ECO:0000313" key="7">
    <source>
        <dbReference type="Proteomes" id="UP000593591"/>
    </source>
</evidence>
<evidence type="ECO:0000256" key="3">
    <source>
        <dbReference type="PROSITE-ProRule" id="PRU00339"/>
    </source>
</evidence>
<dbReference type="PANTHER" id="PTHR44858">
    <property type="entry name" value="TETRATRICOPEPTIDE REPEAT PROTEIN 6"/>
    <property type="match status" value="1"/>
</dbReference>
<evidence type="ECO:0000256" key="4">
    <source>
        <dbReference type="SAM" id="Coils"/>
    </source>
</evidence>
<dbReference type="PROSITE" id="PS50005">
    <property type="entry name" value="TPR"/>
    <property type="match status" value="1"/>
</dbReference>
<dbReference type="SMART" id="SM00028">
    <property type="entry name" value="TPR"/>
    <property type="match status" value="3"/>
</dbReference>
<evidence type="ECO:0000256" key="5">
    <source>
        <dbReference type="SAM" id="SignalP"/>
    </source>
</evidence>
<dbReference type="PANTHER" id="PTHR44858:SF1">
    <property type="entry name" value="UDP-N-ACETYLGLUCOSAMINE--PEPTIDE N-ACETYLGLUCOSAMINYLTRANSFERASE SPINDLY-RELATED"/>
    <property type="match status" value="1"/>
</dbReference>
<keyword evidence="1" id="KW-0677">Repeat</keyword>
<feature type="chain" id="PRO_5032890478" description="Tetratricopeptide repeat protein" evidence="5">
    <location>
        <begin position="35"/>
        <end position="247"/>
    </location>
</feature>
<feature type="repeat" description="TPR" evidence="3">
    <location>
        <begin position="70"/>
        <end position="103"/>
    </location>
</feature>
<feature type="signal peptide" evidence="5">
    <location>
        <begin position="1"/>
        <end position="34"/>
    </location>
</feature>
<dbReference type="Pfam" id="PF13181">
    <property type="entry name" value="TPR_8"/>
    <property type="match status" value="1"/>
</dbReference>
<reference evidence="6 7" key="1">
    <citation type="submission" date="2018-08" db="EMBL/GenBank/DDBJ databases">
        <title>The first complete genome of Treponema rectale (CHPAT), a commensal spirochete of the bovine rectum.</title>
        <authorList>
            <person name="Staton G.J."/>
            <person name="Clegg S.R."/>
            <person name="Carter S.D."/>
            <person name="Radford A.D."/>
            <person name="Darby A."/>
            <person name="Hall N."/>
            <person name="Birtles R.J."/>
            <person name="Evans N.J."/>
        </authorList>
    </citation>
    <scope>NUCLEOTIDE SEQUENCE [LARGE SCALE GENOMIC DNA]</scope>
    <source>
        <strain evidence="6 7">CHPA</strain>
    </source>
</reference>
<organism evidence="6 7">
    <name type="scientific">Treponema rectale</name>
    <dbReference type="NCBI Taxonomy" id="744512"/>
    <lineage>
        <taxon>Bacteria</taxon>
        <taxon>Pseudomonadati</taxon>
        <taxon>Spirochaetota</taxon>
        <taxon>Spirochaetia</taxon>
        <taxon>Spirochaetales</taxon>
        <taxon>Treponemataceae</taxon>
        <taxon>Treponema</taxon>
    </lineage>
</organism>
<dbReference type="KEGG" id="trc:DYE49_06755"/>
<keyword evidence="4" id="KW-0175">Coiled coil</keyword>
<keyword evidence="5" id="KW-0732">Signal</keyword>
<evidence type="ECO:0008006" key="8">
    <source>
        <dbReference type="Google" id="ProtNLM"/>
    </source>
</evidence>
<dbReference type="EMBL" id="CP031517">
    <property type="protein sequence ID" value="QOS40168.1"/>
    <property type="molecule type" value="Genomic_DNA"/>
</dbReference>